<dbReference type="PANTHER" id="PTHR33064">
    <property type="entry name" value="POL PROTEIN"/>
    <property type="match status" value="1"/>
</dbReference>
<gene>
    <name evidence="10" type="ORF">E6C27_scaffold103G00120</name>
</gene>
<keyword evidence="4" id="KW-0540">Nuclease</keyword>
<evidence type="ECO:0000256" key="8">
    <source>
        <dbReference type="ARBA" id="ARBA00022918"/>
    </source>
</evidence>
<evidence type="ECO:0000313" key="10">
    <source>
        <dbReference type="EMBL" id="KAA0034885.1"/>
    </source>
</evidence>
<organism evidence="10 11">
    <name type="scientific">Cucumis melo var. makuwa</name>
    <name type="common">Oriental melon</name>
    <dbReference type="NCBI Taxonomy" id="1194695"/>
    <lineage>
        <taxon>Eukaryota</taxon>
        <taxon>Viridiplantae</taxon>
        <taxon>Streptophyta</taxon>
        <taxon>Embryophyta</taxon>
        <taxon>Tracheophyta</taxon>
        <taxon>Spermatophyta</taxon>
        <taxon>Magnoliopsida</taxon>
        <taxon>eudicotyledons</taxon>
        <taxon>Gunneridae</taxon>
        <taxon>Pentapetalae</taxon>
        <taxon>rosids</taxon>
        <taxon>fabids</taxon>
        <taxon>Cucurbitales</taxon>
        <taxon>Cucurbitaceae</taxon>
        <taxon>Benincaseae</taxon>
        <taxon>Cucumis</taxon>
    </lineage>
</organism>
<evidence type="ECO:0000256" key="6">
    <source>
        <dbReference type="ARBA" id="ARBA00022759"/>
    </source>
</evidence>
<evidence type="ECO:0000256" key="7">
    <source>
        <dbReference type="ARBA" id="ARBA00022801"/>
    </source>
</evidence>
<keyword evidence="7" id="KW-0378">Hydrolase</keyword>
<keyword evidence="5" id="KW-0064">Aspartyl protease</keyword>
<dbReference type="InterPro" id="IPR051320">
    <property type="entry name" value="Viral_Replic_Matur_Polypro"/>
</dbReference>
<keyword evidence="6" id="KW-0255">Endonuclease</keyword>
<evidence type="ECO:0000256" key="4">
    <source>
        <dbReference type="ARBA" id="ARBA00022722"/>
    </source>
</evidence>
<keyword evidence="3" id="KW-0548">Nucleotidyltransferase</keyword>
<evidence type="ECO:0000256" key="2">
    <source>
        <dbReference type="ARBA" id="ARBA00022679"/>
    </source>
</evidence>
<evidence type="ECO:0000256" key="3">
    <source>
        <dbReference type="ARBA" id="ARBA00022695"/>
    </source>
</evidence>
<dbReference type="GO" id="GO:0003964">
    <property type="term" value="F:RNA-directed DNA polymerase activity"/>
    <property type="evidence" value="ECO:0007669"/>
    <property type="project" value="UniProtKB-KW"/>
</dbReference>
<dbReference type="EMBL" id="SSTE01020233">
    <property type="protein sequence ID" value="KAA0034885.1"/>
    <property type="molecule type" value="Genomic_DNA"/>
</dbReference>
<dbReference type="AlphaFoldDB" id="A0A5A7T090"/>
<proteinExistence type="predicted"/>
<feature type="domain" description="Reverse transcriptase RNase H-like" evidence="9">
    <location>
        <begin position="169"/>
        <end position="211"/>
    </location>
</feature>
<dbReference type="InterPro" id="IPR043502">
    <property type="entry name" value="DNA/RNA_pol_sf"/>
</dbReference>
<keyword evidence="8" id="KW-0695">RNA-directed DNA polymerase</keyword>
<keyword evidence="2" id="KW-0808">Transferase</keyword>
<dbReference type="GO" id="GO:0004190">
    <property type="term" value="F:aspartic-type endopeptidase activity"/>
    <property type="evidence" value="ECO:0007669"/>
    <property type="project" value="UniProtKB-KW"/>
</dbReference>
<keyword evidence="1" id="KW-0645">Protease</keyword>
<evidence type="ECO:0000313" key="11">
    <source>
        <dbReference type="Proteomes" id="UP000321393"/>
    </source>
</evidence>
<evidence type="ECO:0000256" key="5">
    <source>
        <dbReference type="ARBA" id="ARBA00022750"/>
    </source>
</evidence>
<reference evidence="10 11" key="1">
    <citation type="submission" date="2019-08" db="EMBL/GenBank/DDBJ databases">
        <title>Draft genome sequences of two oriental melons (Cucumis melo L. var makuwa).</title>
        <authorList>
            <person name="Kwon S.-Y."/>
        </authorList>
    </citation>
    <scope>NUCLEOTIDE SEQUENCE [LARGE SCALE GENOMIC DNA]</scope>
    <source>
        <strain evidence="11">cv. SW 3</strain>
        <tissue evidence="10">Leaf</tissue>
    </source>
</reference>
<sequence>MSEHLREYGEKSLGTRLIRIKLVGQLTTSFTRARKMAVILGMQWLCTSRFMGIHWPSMTMAFINMADADDQGFLVEFKNVDIDETLEPEEEIKEKGEDIEKKVMEMLQVGIIRPSRSPYSSLVLLVKKKDVGSQFSVDYRHSRIQYLSHWITSQGVKADGEKVQNMAKSIYKRELKAMVLVVQNWRHYLLGWKFTIISNQKALKFLIKQRKRVDHPVKLSVLTAPGIVDMEVVLKEVEVDEELQHILNTLKEDLKDKPNNQWANSHLLCKGKPTIITHFSQLNFEGKVKLSEDLQEDEWGTMWE</sequence>
<protein>
    <recommendedName>
        <fullName evidence="9">Reverse transcriptase RNase H-like domain-containing protein</fullName>
    </recommendedName>
</protein>
<dbReference type="Gene3D" id="3.10.10.10">
    <property type="entry name" value="HIV Type 1 Reverse Transcriptase, subunit A, domain 1"/>
    <property type="match status" value="1"/>
</dbReference>
<dbReference type="PANTHER" id="PTHR33064:SF37">
    <property type="entry name" value="RIBONUCLEASE H"/>
    <property type="match status" value="1"/>
</dbReference>
<dbReference type="InterPro" id="IPR041373">
    <property type="entry name" value="RT_RNaseH"/>
</dbReference>
<dbReference type="GO" id="GO:0004519">
    <property type="term" value="F:endonuclease activity"/>
    <property type="evidence" value="ECO:0007669"/>
    <property type="project" value="UniProtKB-KW"/>
</dbReference>
<dbReference type="Pfam" id="PF17917">
    <property type="entry name" value="RT_RNaseH"/>
    <property type="match status" value="1"/>
</dbReference>
<dbReference type="SUPFAM" id="SSF56672">
    <property type="entry name" value="DNA/RNA polymerases"/>
    <property type="match status" value="1"/>
</dbReference>
<accession>A0A5A7T090</accession>
<dbReference type="Proteomes" id="UP000321393">
    <property type="component" value="Unassembled WGS sequence"/>
</dbReference>
<name>A0A5A7T090_CUCMM</name>
<dbReference type="GO" id="GO:0006508">
    <property type="term" value="P:proteolysis"/>
    <property type="evidence" value="ECO:0007669"/>
    <property type="project" value="UniProtKB-KW"/>
</dbReference>
<comment type="caution">
    <text evidence="10">The sequence shown here is derived from an EMBL/GenBank/DDBJ whole genome shotgun (WGS) entry which is preliminary data.</text>
</comment>
<evidence type="ECO:0000256" key="1">
    <source>
        <dbReference type="ARBA" id="ARBA00022670"/>
    </source>
</evidence>
<evidence type="ECO:0000259" key="9">
    <source>
        <dbReference type="Pfam" id="PF17917"/>
    </source>
</evidence>